<dbReference type="AlphaFoldDB" id="A0A9W7G5L3"/>
<feature type="compositionally biased region" description="Basic and acidic residues" evidence="11">
    <location>
        <begin position="711"/>
        <end position="720"/>
    </location>
</feature>
<comment type="subcellular location">
    <subcellularLocation>
        <location evidence="1">Mitochondrion inner membrane</location>
    </subcellularLocation>
    <subcellularLocation>
        <location evidence="2">Mitochondrion matrix</location>
        <location evidence="2">Mitochondrion nucleoid</location>
    </subcellularLocation>
</comment>
<dbReference type="SMART" id="SM00382">
    <property type="entry name" value="AAA"/>
    <property type="match status" value="1"/>
</dbReference>
<feature type="signal peptide" evidence="12">
    <location>
        <begin position="1"/>
        <end position="32"/>
    </location>
</feature>
<dbReference type="Pfam" id="PF00004">
    <property type="entry name" value="AAA"/>
    <property type="match status" value="1"/>
</dbReference>
<keyword evidence="9" id="KW-1135">Mitochondrion nucleoid</keyword>
<keyword evidence="3" id="KW-0547">Nucleotide-binding</keyword>
<evidence type="ECO:0000256" key="2">
    <source>
        <dbReference type="ARBA" id="ARBA00004436"/>
    </source>
</evidence>
<keyword evidence="8" id="KW-0472">Membrane</keyword>
<evidence type="ECO:0000256" key="6">
    <source>
        <dbReference type="ARBA" id="ARBA00023054"/>
    </source>
</evidence>
<feature type="chain" id="PRO_5040810513" description="AAA+ ATPase domain-containing protein" evidence="12">
    <location>
        <begin position="33"/>
        <end position="807"/>
    </location>
</feature>
<evidence type="ECO:0000256" key="9">
    <source>
        <dbReference type="ARBA" id="ARBA00023271"/>
    </source>
</evidence>
<evidence type="ECO:0000256" key="10">
    <source>
        <dbReference type="SAM" id="Coils"/>
    </source>
</evidence>
<dbReference type="OrthoDB" id="199596at2759"/>
<comment type="caution">
    <text evidence="14">The sequence shown here is derived from an EMBL/GenBank/DDBJ whole genome shotgun (WGS) entry which is preliminary data.</text>
</comment>
<evidence type="ECO:0000256" key="1">
    <source>
        <dbReference type="ARBA" id="ARBA00004273"/>
    </source>
</evidence>
<evidence type="ECO:0000259" key="13">
    <source>
        <dbReference type="SMART" id="SM00382"/>
    </source>
</evidence>
<dbReference type="GO" id="GO:0042645">
    <property type="term" value="C:mitochondrial nucleoid"/>
    <property type="evidence" value="ECO:0007669"/>
    <property type="project" value="UniProtKB-SubCell"/>
</dbReference>
<dbReference type="Proteomes" id="UP001165065">
    <property type="component" value="Unassembled WGS sequence"/>
</dbReference>
<evidence type="ECO:0000256" key="11">
    <source>
        <dbReference type="SAM" id="MobiDB-lite"/>
    </source>
</evidence>
<keyword evidence="15" id="KW-1185">Reference proteome</keyword>
<organism evidence="14 15">
    <name type="scientific">Triparma columacea</name>
    <dbReference type="NCBI Taxonomy" id="722753"/>
    <lineage>
        <taxon>Eukaryota</taxon>
        <taxon>Sar</taxon>
        <taxon>Stramenopiles</taxon>
        <taxon>Ochrophyta</taxon>
        <taxon>Bolidophyceae</taxon>
        <taxon>Parmales</taxon>
        <taxon>Triparmaceae</taxon>
        <taxon>Triparma</taxon>
    </lineage>
</organism>
<dbReference type="InterPro" id="IPR027417">
    <property type="entry name" value="P-loop_NTPase"/>
</dbReference>
<evidence type="ECO:0000256" key="12">
    <source>
        <dbReference type="SAM" id="SignalP"/>
    </source>
</evidence>
<dbReference type="Gene3D" id="3.40.50.300">
    <property type="entry name" value="P-loop containing nucleotide triphosphate hydrolases"/>
    <property type="match status" value="1"/>
</dbReference>
<dbReference type="PANTHER" id="PTHR23075:SF0">
    <property type="entry name" value="ATPASE FAMILY AAA DOMAIN-CONTAINING PROTEIN 3"/>
    <property type="match status" value="1"/>
</dbReference>
<proteinExistence type="predicted"/>
<dbReference type="GO" id="GO:0005524">
    <property type="term" value="F:ATP binding"/>
    <property type="evidence" value="ECO:0007669"/>
    <property type="project" value="UniProtKB-KW"/>
</dbReference>
<evidence type="ECO:0000256" key="5">
    <source>
        <dbReference type="ARBA" id="ARBA00022840"/>
    </source>
</evidence>
<dbReference type="GO" id="GO:0016887">
    <property type="term" value="F:ATP hydrolysis activity"/>
    <property type="evidence" value="ECO:0007669"/>
    <property type="project" value="InterPro"/>
</dbReference>
<dbReference type="GO" id="GO:0007005">
    <property type="term" value="P:mitochondrion organization"/>
    <property type="evidence" value="ECO:0007669"/>
    <property type="project" value="TreeGrafter"/>
</dbReference>
<evidence type="ECO:0000313" key="15">
    <source>
        <dbReference type="Proteomes" id="UP001165065"/>
    </source>
</evidence>
<feature type="coiled-coil region" evidence="10">
    <location>
        <begin position="148"/>
        <end position="324"/>
    </location>
</feature>
<keyword evidence="6 10" id="KW-0175">Coiled coil</keyword>
<dbReference type="InterPro" id="IPR003593">
    <property type="entry name" value="AAA+_ATPase"/>
</dbReference>
<sequence>MVDILFPCVSSSSLKLALTLLFLLSFAWPAKGEDVSQSTGGINKGINQIYLDVEEADTKVHLEAIRNIPIHTYKLSYERGGQGRTRVGPVGPEVAAVIPEAVEIIPKRTLPAKEKGGKPVEIFNVPVVHDQTLFMYGVGATKEMAKVLDEIRAEINEELTKSAEIEAEVLRLEELTAKSMDGGAEVRMRASLAEAKKLKAKLELEVERAKEETEYAEMLKEQELKQLERNEELVLDRLAREDEAARARAEMQMRKKLETTMKVEEARAESEELQSAAQHERELEIQRMKENMKAETARAEALARAEAERMNEDVKLRMMKAEAEQRRIRNVAAVKETFEWIGKGFNQFLQNPKDVLTVVAYFSLAAVGLYFSREMALFARAVIESMIGKPKLIRETTKKGYFTGLLLWFWERLTQKKMSGDETHQWCVDKFSDVVLVGELKERVLGLALSARKAKDYDAPHRHVLLYGPPGTGKTMVAKKMAECVGMDYALMSGGDVGPLGADGVTQIHNLFRWAKMSKKGVLLFIDEAEAFLASRGKKNMSESAHNPLNALLYNTGGERKDFMLVLATNRAEDLDAAVLDRCDESLYFGLPDEHCRSLLIKQYFNEYVAKAADSFNAKESGRWRKMMKKMKLASDMGGEVSVSKEAREFGWLKSAVGMCSGFSGRELAKVMIAVQGVMYGEVGTINSKVVEKIISRKVLEHAEKAKMVRGDAVRQERTKSFKAPPNPAGHRNALKHSVSTPLYTEGGMGGGGGTPPRSATVANIRSALYSPAVGDGGGAEGKNMEPMNEKHFPGAKPPSTPRRVGR</sequence>
<evidence type="ECO:0000256" key="7">
    <source>
        <dbReference type="ARBA" id="ARBA00023128"/>
    </source>
</evidence>
<dbReference type="Pfam" id="PF12037">
    <property type="entry name" value="ATAD3_N"/>
    <property type="match status" value="1"/>
</dbReference>
<dbReference type="InterPro" id="IPR003959">
    <property type="entry name" value="ATPase_AAA_core"/>
</dbReference>
<evidence type="ECO:0000256" key="3">
    <source>
        <dbReference type="ARBA" id="ARBA00022741"/>
    </source>
</evidence>
<feature type="domain" description="AAA+ ATPase" evidence="13">
    <location>
        <begin position="460"/>
        <end position="593"/>
    </location>
</feature>
<evidence type="ECO:0000313" key="14">
    <source>
        <dbReference type="EMBL" id="GMI36539.1"/>
    </source>
</evidence>
<evidence type="ECO:0000256" key="8">
    <source>
        <dbReference type="ARBA" id="ARBA00023136"/>
    </source>
</evidence>
<evidence type="ECO:0000256" key="4">
    <source>
        <dbReference type="ARBA" id="ARBA00022792"/>
    </source>
</evidence>
<dbReference type="InterPro" id="IPR021911">
    <property type="entry name" value="ATAD3_N"/>
</dbReference>
<accession>A0A9W7G5L3</accession>
<keyword evidence="7" id="KW-0496">Mitochondrion</keyword>
<name>A0A9W7G5L3_9STRA</name>
<keyword evidence="5" id="KW-0067">ATP-binding</keyword>
<keyword evidence="12" id="KW-0732">Signal</keyword>
<keyword evidence="4" id="KW-0999">Mitochondrion inner membrane</keyword>
<protein>
    <recommendedName>
        <fullName evidence="13">AAA+ ATPase domain-containing protein</fullName>
    </recommendedName>
</protein>
<dbReference type="GO" id="GO:0005743">
    <property type="term" value="C:mitochondrial inner membrane"/>
    <property type="evidence" value="ECO:0007669"/>
    <property type="project" value="UniProtKB-SubCell"/>
</dbReference>
<dbReference type="SUPFAM" id="SSF52540">
    <property type="entry name" value="P-loop containing nucleoside triphosphate hydrolases"/>
    <property type="match status" value="1"/>
</dbReference>
<gene>
    <name evidence="14" type="ORF">TrCOL_g1964</name>
</gene>
<dbReference type="GO" id="GO:0008270">
    <property type="term" value="F:zinc ion binding"/>
    <property type="evidence" value="ECO:0007669"/>
    <property type="project" value="TreeGrafter"/>
</dbReference>
<dbReference type="PANTHER" id="PTHR23075">
    <property type="entry name" value="PUTATIVE ATP-ASE"/>
    <property type="match status" value="1"/>
</dbReference>
<reference evidence="15" key="1">
    <citation type="journal article" date="2023" name="Commun. Biol.">
        <title>Genome analysis of Parmales, the sister group of diatoms, reveals the evolutionary specialization of diatoms from phago-mixotrophs to photoautotrophs.</title>
        <authorList>
            <person name="Ban H."/>
            <person name="Sato S."/>
            <person name="Yoshikawa S."/>
            <person name="Yamada K."/>
            <person name="Nakamura Y."/>
            <person name="Ichinomiya M."/>
            <person name="Sato N."/>
            <person name="Blanc-Mathieu R."/>
            <person name="Endo H."/>
            <person name="Kuwata A."/>
            <person name="Ogata H."/>
        </authorList>
    </citation>
    <scope>NUCLEOTIDE SEQUENCE [LARGE SCALE GENOMIC DNA]</scope>
</reference>
<feature type="region of interest" description="Disordered" evidence="11">
    <location>
        <begin position="711"/>
        <end position="807"/>
    </location>
</feature>
<dbReference type="EMBL" id="BRYA01000066">
    <property type="protein sequence ID" value="GMI36539.1"/>
    <property type="molecule type" value="Genomic_DNA"/>
</dbReference>